<gene>
    <name evidence="1" type="ORF">UFOPK3662_01704</name>
</gene>
<evidence type="ECO:0000313" key="1">
    <source>
        <dbReference type="EMBL" id="CAB4938403.1"/>
    </source>
</evidence>
<accession>A0A6J7J4Y1</accession>
<name>A0A6J7J4Y1_9ZZZZ</name>
<proteinExistence type="predicted"/>
<dbReference type="EMBL" id="CAFBMW010000012">
    <property type="protein sequence ID" value="CAB4938403.1"/>
    <property type="molecule type" value="Genomic_DNA"/>
</dbReference>
<dbReference type="AlphaFoldDB" id="A0A6J7J4Y1"/>
<sequence length="368" mass="40965">MTVDVDEARIRERVAQRRQQRRDGVDLWVELDGLDQPAGVVRAAADQTDDGARRWEVRPTTGGAWTWLFDVADWNQRVPELAAVLSDMGHAGSISVPWVDPWFHRGSDVPFPTAYLTHRVDPPADEGPFNAHGVPEPRWGVPEPATERLLTHAVAWALVPGTGAHVGDVVRTPVQEHDAVPLISPLLARRLSNLALASTPRAGGELRRSVGFSPFGQTWWIDLDRDADPTALAEHTQRLLLDHAPDLQFGAVHLTYPGTDESEATTTSVWRRHPHLWSAYVPDAFGVQLVTGHHLARAHDLSRWRVTEVAEDRWLVAAHDLAAWFRPLEPSAVRSRQFPDPALRARAREDFGVMILTRGTAAARRPQP</sequence>
<reference evidence="1" key="1">
    <citation type="submission" date="2020-05" db="EMBL/GenBank/DDBJ databases">
        <authorList>
            <person name="Chiriac C."/>
            <person name="Salcher M."/>
            <person name="Ghai R."/>
            <person name="Kavagutti S V."/>
        </authorList>
    </citation>
    <scope>NUCLEOTIDE SEQUENCE</scope>
</reference>
<protein>
    <submittedName>
        <fullName evidence="1">Unannotated protein</fullName>
    </submittedName>
</protein>
<organism evidence="1">
    <name type="scientific">freshwater metagenome</name>
    <dbReference type="NCBI Taxonomy" id="449393"/>
    <lineage>
        <taxon>unclassified sequences</taxon>
        <taxon>metagenomes</taxon>
        <taxon>ecological metagenomes</taxon>
    </lineage>
</organism>